<dbReference type="eggNOG" id="ENOG502QQCV">
    <property type="taxonomic scope" value="Eukaryota"/>
</dbReference>
<evidence type="ECO:0000259" key="16">
    <source>
        <dbReference type="PROSITE" id="PS50048"/>
    </source>
</evidence>
<dbReference type="Gene3D" id="4.10.240.10">
    <property type="entry name" value="Zn(2)-C6 fungal-type DNA-binding domain"/>
    <property type="match status" value="1"/>
</dbReference>
<evidence type="ECO:0000256" key="12">
    <source>
        <dbReference type="ARBA" id="ARBA00037679"/>
    </source>
</evidence>
<feature type="region of interest" description="Disordered" evidence="15">
    <location>
        <begin position="110"/>
        <end position="136"/>
    </location>
</feature>
<evidence type="ECO:0000256" key="14">
    <source>
        <dbReference type="ARBA" id="ARBA00040584"/>
    </source>
</evidence>
<dbReference type="CDD" id="cd00067">
    <property type="entry name" value="GAL4"/>
    <property type="match status" value="1"/>
</dbReference>
<dbReference type="InterPro" id="IPR036864">
    <property type="entry name" value="Zn2-C6_fun-type_DNA-bd_sf"/>
</dbReference>
<evidence type="ECO:0000256" key="7">
    <source>
        <dbReference type="ARBA" id="ARBA00023015"/>
    </source>
</evidence>
<comment type="subcellular location">
    <subcellularLocation>
        <location evidence="2">Cytoplasm</location>
    </subcellularLocation>
    <subcellularLocation>
        <location evidence="1">Mitochondrion</location>
    </subcellularLocation>
</comment>
<keyword evidence="3" id="KW-0963">Cytoplasm</keyword>
<organism evidence="17 18">
    <name type="scientific">Naumovozyma dairenensis (strain ATCC 10597 / BCRC 20456 / CBS 421 / NBRC 0211 / NRRL Y-12639)</name>
    <name type="common">Saccharomyces dairenensis</name>
    <dbReference type="NCBI Taxonomy" id="1071378"/>
    <lineage>
        <taxon>Eukaryota</taxon>
        <taxon>Fungi</taxon>
        <taxon>Dikarya</taxon>
        <taxon>Ascomycota</taxon>
        <taxon>Saccharomycotina</taxon>
        <taxon>Saccharomycetes</taxon>
        <taxon>Saccharomycetales</taxon>
        <taxon>Saccharomycetaceae</taxon>
        <taxon>Naumovozyma</taxon>
    </lineage>
</organism>
<evidence type="ECO:0000256" key="13">
    <source>
        <dbReference type="ARBA" id="ARBA00038234"/>
    </source>
</evidence>
<dbReference type="PANTHER" id="PTHR31069">
    <property type="entry name" value="OLEATE-ACTIVATED TRANSCRIPTION FACTOR 1-RELATED"/>
    <property type="match status" value="1"/>
</dbReference>
<keyword evidence="18" id="KW-1185">Reference proteome</keyword>
<dbReference type="RefSeq" id="XP_003667505.1">
    <property type="nucleotide sequence ID" value="XM_003667457.1"/>
</dbReference>
<dbReference type="STRING" id="1071378.G0W374"/>
<evidence type="ECO:0000256" key="3">
    <source>
        <dbReference type="ARBA" id="ARBA00022490"/>
    </source>
</evidence>
<feature type="compositionally biased region" description="Low complexity" evidence="15">
    <location>
        <begin position="117"/>
        <end position="132"/>
    </location>
</feature>
<keyword evidence="10" id="KW-0804">Transcription</keyword>
<keyword evidence="4" id="KW-0678">Repressor</keyword>
<dbReference type="GO" id="GO:0045944">
    <property type="term" value="P:positive regulation of transcription by RNA polymerase II"/>
    <property type="evidence" value="ECO:0007669"/>
    <property type="project" value="TreeGrafter"/>
</dbReference>
<keyword evidence="8" id="KW-0238">DNA-binding</keyword>
<keyword evidence="7" id="KW-0805">Transcription regulation</keyword>
<feature type="region of interest" description="Disordered" evidence="15">
    <location>
        <begin position="282"/>
        <end position="309"/>
    </location>
</feature>
<dbReference type="PANTHER" id="PTHR31069:SF33">
    <property type="entry name" value="OLEATE ACTIVATED TRANSCRIPTION FACTOR 3"/>
    <property type="match status" value="1"/>
</dbReference>
<name>G0W374_NAUDC</name>
<accession>G0W374</accession>
<protein>
    <recommendedName>
        <fullName evidence="14">Oleate activated transcription factor 3</fullName>
    </recommendedName>
</protein>
<comment type="function">
    <text evidence="12">Transcriptional inhibitor with a significantly increased number of target genes in response to oleate.</text>
</comment>
<dbReference type="HOGENOM" id="CLU_018684_0_0_1"/>
<dbReference type="Proteomes" id="UP000000689">
    <property type="component" value="Chromosome 1"/>
</dbReference>
<dbReference type="PROSITE" id="PS50048">
    <property type="entry name" value="ZN2_CY6_FUNGAL_2"/>
    <property type="match status" value="1"/>
</dbReference>
<dbReference type="AlphaFoldDB" id="G0W374"/>
<dbReference type="EMBL" id="HE580267">
    <property type="protein sequence ID" value="CCD22262.1"/>
    <property type="molecule type" value="Genomic_DNA"/>
</dbReference>
<evidence type="ECO:0000256" key="5">
    <source>
        <dbReference type="ARBA" id="ARBA00022723"/>
    </source>
</evidence>
<comment type="similarity">
    <text evidence="13">Belongs to the OAF3 family.</text>
</comment>
<dbReference type="GO" id="GO:0071400">
    <property type="term" value="P:cellular response to oleic acid"/>
    <property type="evidence" value="ECO:0007669"/>
    <property type="project" value="EnsemblFungi"/>
</dbReference>
<evidence type="ECO:0000256" key="4">
    <source>
        <dbReference type="ARBA" id="ARBA00022491"/>
    </source>
</evidence>
<dbReference type="GeneID" id="11495485"/>
<evidence type="ECO:0000313" key="18">
    <source>
        <dbReference type="Proteomes" id="UP000000689"/>
    </source>
</evidence>
<dbReference type="GO" id="GO:0000978">
    <property type="term" value="F:RNA polymerase II cis-regulatory region sequence-specific DNA binding"/>
    <property type="evidence" value="ECO:0007669"/>
    <property type="project" value="TreeGrafter"/>
</dbReference>
<feature type="compositionally biased region" description="Low complexity" evidence="15">
    <location>
        <begin position="26"/>
        <end position="61"/>
    </location>
</feature>
<dbReference type="GO" id="GO:0000122">
    <property type="term" value="P:negative regulation of transcription by RNA polymerase II"/>
    <property type="evidence" value="ECO:0007669"/>
    <property type="project" value="EnsemblFungi"/>
</dbReference>
<dbReference type="KEGG" id="ndi:NDAI_0A01040"/>
<evidence type="ECO:0000256" key="2">
    <source>
        <dbReference type="ARBA" id="ARBA00004496"/>
    </source>
</evidence>
<keyword evidence="11" id="KW-0539">Nucleus</keyword>
<reference evidence="17 18" key="1">
    <citation type="journal article" date="2011" name="Proc. Natl. Acad. Sci. U.S.A.">
        <title>Evolutionary erosion of yeast sex chromosomes by mating-type switching accidents.</title>
        <authorList>
            <person name="Gordon J.L."/>
            <person name="Armisen D."/>
            <person name="Proux-Wera E."/>
            <person name="Oheigeartaigh S.S."/>
            <person name="Byrne K.P."/>
            <person name="Wolfe K.H."/>
        </authorList>
    </citation>
    <scope>NUCLEOTIDE SEQUENCE [LARGE SCALE GENOMIC DNA]</scope>
    <source>
        <strain evidence="18">ATCC 10597 / BCRC 20456 / CBS 421 / NBRC 0211 / NRRL Y-12639</strain>
    </source>
</reference>
<sequence length="995" mass="115965">MSKIPKSQMFNSSEMLNGDYNDDNNDNNNNNKNDAGSNNIINQNHTPNNQSYNNNNTPNQPSRKRHRSTVVCTNCKKRKSKCDRSRPCGTCKRLGDGNSCFYIPEVPKVKPSKSRKSSISNIPINPVSNNNSGDDSPITTVIPPQASYGTHLLSTPHSNFMPKRVKLLKPSDRHTLTRSPDMVTTTSMQLITPIHHQEPEYINLIPNGYYIETKRSAVTLFSMFTDSSMDHRDPYLKAMTIFRSIAIEKTMQKLKVKQSDITNPSLPVSFETLTAFDSAKEQERQKQKRLQNAQAEERPLSAQQQLDEETRNQLHTSTSFYKQHQMIHKAIFEKFAKYRRNDSTRFDNLETIAKKYIPPRDLFLNKILPFFESNILDMIPIFNMRILTNEFEILYNRIETESSISLKDFDHVVYCIILIISRLTQLSLEFSKISHDLNQDILNLDSTKYIAIVNQYLFQMKTLRKCTLLQLQCLILLRFYHWCAPEDGDGQEAQQNQVLMGTIIASCKEVGINWTCLLETEGRFFKISKATRPNLEIMDASEYERIFKLIWCYVLFWDRKMCLVNGQECLIGKSFPFNGNKIGLDSWFVKIVELDHLIMKINDLINDLPSHVDLVQVEVLKDELENGFKVLQKYLHDKNHLNFEFQWMLDLFSLAILHAKMIFYEYDLNFMKFHSSAQQLWDQLIYVAQRCYSIFYNENSNDILNPFTKFYTNRIVEIVANKLCVLLPSFILRVSRFKQLDHSSRNLMVKFLYGISSIYFNEFGFEYYRCFKKMFTAKLSYKLLNRPMDKDAWQIILEFLVYELEFNKEQYENDKDYSKRTTLSEMLPLVTKLVEEIKMKTSTSSDDRKRIIDVWDSSVYPIGQYDSAFKLNLHEDIIEHFLIDKYTQNFNIFASFYDDASSQLAQSTANVDEKLRTKLQPQGKADVNVQPIIAAELDTLPSSWSNLAWLNDDLHSPPQDLSQEINPTDGLVEIEPSNFGLLQEIFEPLDFISFF</sequence>
<feature type="domain" description="Zn(2)-C6 fungal-type" evidence="16">
    <location>
        <begin position="71"/>
        <end position="102"/>
    </location>
</feature>
<dbReference type="GO" id="GO:0005739">
    <property type="term" value="C:mitochondrion"/>
    <property type="evidence" value="ECO:0007669"/>
    <property type="project" value="UniProtKB-SubCell"/>
</dbReference>
<evidence type="ECO:0000256" key="15">
    <source>
        <dbReference type="SAM" id="MobiDB-lite"/>
    </source>
</evidence>
<dbReference type="InterPro" id="IPR001138">
    <property type="entry name" value="Zn2Cys6_DnaBD"/>
</dbReference>
<evidence type="ECO:0000256" key="8">
    <source>
        <dbReference type="ARBA" id="ARBA00023125"/>
    </source>
</evidence>
<evidence type="ECO:0000256" key="1">
    <source>
        <dbReference type="ARBA" id="ARBA00004173"/>
    </source>
</evidence>
<gene>
    <name evidence="17" type="primary">NDAI0A01040</name>
    <name evidence="17" type="ordered locus">NDAI_0A01040</name>
</gene>
<evidence type="ECO:0000256" key="9">
    <source>
        <dbReference type="ARBA" id="ARBA00023128"/>
    </source>
</evidence>
<dbReference type="GO" id="GO:0000981">
    <property type="term" value="F:DNA-binding transcription factor activity, RNA polymerase II-specific"/>
    <property type="evidence" value="ECO:0007669"/>
    <property type="project" value="InterPro"/>
</dbReference>
<proteinExistence type="inferred from homology"/>
<dbReference type="OMA" id="WCAPEDG"/>
<keyword evidence="9" id="KW-0496">Mitochondrion</keyword>
<dbReference type="Pfam" id="PF00172">
    <property type="entry name" value="Zn_clus"/>
    <property type="match status" value="1"/>
</dbReference>
<dbReference type="SUPFAM" id="SSF57701">
    <property type="entry name" value="Zn2/Cys6 DNA-binding domain"/>
    <property type="match status" value="1"/>
</dbReference>
<dbReference type="OrthoDB" id="2406834at2759"/>
<keyword evidence="5" id="KW-0479">Metal-binding</keyword>
<dbReference type="PROSITE" id="PS00463">
    <property type="entry name" value="ZN2_CY6_FUNGAL_1"/>
    <property type="match status" value="1"/>
</dbReference>
<evidence type="ECO:0000256" key="10">
    <source>
        <dbReference type="ARBA" id="ARBA00023163"/>
    </source>
</evidence>
<dbReference type="GO" id="GO:0008270">
    <property type="term" value="F:zinc ion binding"/>
    <property type="evidence" value="ECO:0007669"/>
    <property type="project" value="InterPro"/>
</dbReference>
<evidence type="ECO:0000256" key="11">
    <source>
        <dbReference type="ARBA" id="ARBA00023242"/>
    </source>
</evidence>
<dbReference type="InterPro" id="IPR050675">
    <property type="entry name" value="OAF3"/>
</dbReference>
<evidence type="ECO:0000256" key="6">
    <source>
        <dbReference type="ARBA" id="ARBA00022833"/>
    </source>
</evidence>
<dbReference type="GO" id="GO:0005634">
    <property type="term" value="C:nucleus"/>
    <property type="evidence" value="ECO:0007669"/>
    <property type="project" value="TreeGrafter"/>
</dbReference>
<keyword evidence="6" id="KW-0862">Zinc</keyword>
<evidence type="ECO:0000313" key="17">
    <source>
        <dbReference type="EMBL" id="CCD22262.1"/>
    </source>
</evidence>
<dbReference type="SMART" id="SM00066">
    <property type="entry name" value="GAL4"/>
    <property type="match status" value="1"/>
</dbReference>
<feature type="region of interest" description="Disordered" evidence="15">
    <location>
        <begin position="1"/>
        <end position="86"/>
    </location>
</feature>